<accession>A0A0E9TA28</accession>
<reference evidence="1" key="1">
    <citation type="submission" date="2014-11" db="EMBL/GenBank/DDBJ databases">
        <authorList>
            <person name="Amaro Gonzalez C."/>
        </authorList>
    </citation>
    <scope>NUCLEOTIDE SEQUENCE</scope>
</reference>
<evidence type="ECO:0000313" key="1">
    <source>
        <dbReference type="EMBL" id="JAH50476.1"/>
    </source>
</evidence>
<organism evidence="1">
    <name type="scientific">Anguilla anguilla</name>
    <name type="common">European freshwater eel</name>
    <name type="synonym">Muraena anguilla</name>
    <dbReference type="NCBI Taxonomy" id="7936"/>
    <lineage>
        <taxon>Eukaryota</taxon>
        <taxon>Metazoa</taxon>
        <taxon>Chordata</taxon>
        <taxon>Craniata</taxon>
        <taxon>Vertebrata</taxon>
        <taxon>Euteleostomi</taxon>
        <taxon>Actinopterygii</taxon>
        <taxon>Neopterygii</taxon>
        <taxon>Teleostei</taxon>
        <taxon>Anguilliformes</taxon>
        <taxon>Anguillidae</taxon>
        <taxon>Anguilla</taxon>
    </lineage>
</organism>
<name>A0A0E9TA28_ANGAN</name>
<proteinExistence type="predicted"/>
<dbReference type="EMBL" id="GBXM01058101">
    <property type="protein sequence ID" value="JAH50476.1"/>
    <property type="molecule type" value="Transcribed_RNA"/>
</dbReference>
<protein>
    <submittedName>
        <fullName evidence="1">Uncharacterized protein</fullName>
    </submittedName>
</protein>
<sequence>MPIIYSNVCKTMNNNNTLDNL</sequence>
<reference evidence="1" key="2">
    <citation type="journal article" date="2015" name="Fish Shellfish Immunol.">
        <title>Early steps in the European eel (Anguilla anguilla)-Vibrio vulnificus interaction in the gills: Role of the RtxA13 toxin.</title>
        <authorList>
            <person name="Callol A."/>
            <person name="Pajuelo D."/>
            <person name="Ebbesson L."/>
            <person name="Teles M."/>
            <person name="MacKenzie S."/>
            <person name="Amaro C."/>
        </authorList>
    </citation>
    <scope>NUCLEOTIDE SEQUENCE</scope>
</reference>
<dbReference type="AlphaFoldDB" id="A0A0E9TA28"/>